<keyword evidence="2" id="KW-1185">Reference proteome</keyword>
<protein>
    <submittedName>
        <fullName evidence="3">Secreted protein</fullName>
    </submittedName>
</protein>
<dbReference type="WBParaSite" id="Hba_17983">
    <property type="protein sequence ID" value="Hba_17983"/>
    <property type="gene ID" value="Hba_17983"/>
</dbReference>
<dbReference type="Proteomes" id="UP000095283">
    <property type="component" value="Unplaced"/>
</dbReference>
<organism evidence="2 3">
    <name type="scientific">Heterorhabditis bacteriophora</name>
    <name type="common">Entomopathogenic nematode worm</name>
    <dbReference type="NCBI Taxonomy" id="37862"/>
    <lineage>
        <taxon>Eukaryota</taxon>
        <taxon>Metazoa</taxon>
        <taxon>Ecdysozoa</taxon>
        <taxon>Nematoda</taxon>
        <taxon>Chromadorea</taxon>
        <taxon>Rhabditida</taxon>
        <taxon>Rhabditina</taxon>
        <taxon>Rhabditomorpha</taxon>
        <taxon>Strongyloidea</taxon>
        <taxon>Heterorhabditidae</taxon>
        <taxon>Heterorhabditis</taxon>
    </lineage>
</organism>
<feature type="chain" id="PRO_5009311244" evidence="1">
    <location>
        <begin position="20"/>
        <end position="74"/>
    </location>
</feature>
<evidence type="ECO:0000313" key="3">
    <source>
        <dbReference type="WBParaSite" id="Hba_17983"/>
    </source>
</evidence>
<feature type="signal peptide" evidence="1">
    <location>
        <begin position="1"/>
        <end position="19"/>
    </location>
</feature>
<sequence length="74" mass="8611">MKFKREILKVLTLHLVAMGYPDSEEDEIITLPIKFCLSLMAGKCSCCGIFQDTCCSHRYLFTSMMRFRDHLSQE</sequence>
<evidence type="ECO:0000256" key="1">
    <source>
        <dbReference type="SAM" id="SignalP"/>
    </source>
</evidence>
<name>A0A1I7XKY8_HETBA</name>
<accession>A0A1I7XKY8</accession>
<dbReference type="AlphaFoldDB" id="A0A1I7XKY8"/>
<reference evidence="3" key="1">
    <citation type="submission" date="2016-11" db="UniProtKB">
        <authorList>
            <consortium name="WormBaseParasite"/>
        </authorList>
    </citation>
    <scope>IDENTIFICATION</scope>
</reference>
<keyword evidence="1" id="KW-0732">Signal</keyword>
<proteinExistence type="predicted"/>
<evidence type="ECO:0000313" key="2">
    <source>
        <dbReference type="Proteomes" id="UP000095283"/>
    </source>
</evidence>